<feature type="compositionally biased region" description="Low complexity" evidence="1">
    <location>
        <begin position="100"/>
        <end position="112"/>
    </location>
</feature>
<dbReference type="AlphaFoldDB" id="A0A679BE34"/>
<sequence>MGKIAIARALVSSPTPTCNTASPRLTFAPCKSASVCLPLSPEAQRKQQMVNEVGLGGSKENIPLRCRPKGSGQIARMQPPERWASGASDQGGRVTPLQVRAMATSGSSAAAGASGGGGGGARCELGRGAR</sequence>
<gene>
    <name evidence="2" type="primary">OBARTa0078P01.5</name>
</gene>
<protein>
    <submittedName>
        <fullName evidence="2">Uncharacterized protein</fullName>
    </submittedName>
</protein>
<dbReference type="EMBL" id="AP018847">
    <property type="protein sequence ID" value="BBF89289.1"/>
    <property type="molecule type" value="Genomic_DNA"/>
</dbReference>
<accession>A0A679BE34</accession>
<name>A0A679BE34_9ORYZ</name>
<organism evidence="2">
    <name type="scientific">Oryza barthii</name>
    <dbReference type="NCBI Taxonomy" id="65489"/>
    <lineage>
        <taxon>Eukaryota</taxon>
        <taxon>Viridiplantae</taxon>
        <taxon>Streptophyta</taxon>
        <taxon>Embryophyta</taxon>
        <taxon>Tracheophyta</taxon>
        <taxon>Spermatophyta</taxon>
        <taxon>Magnoliopsida</taxon>
        <taxon>Liliopsida</taxon>
        <taxon>Poales</taxon>
        <taxon>Poaceae</taxon>
        <taxon>BOP clade</taxon>
        <taxon>Oryzoideae</taxon>
        <taxon>Oryzeae</taxon>
        <taxon>Oryzinae</taxon>
        <taxon>Oryza</taxon>
    </lineage>
</organism>
<feature type="region of interest" description="Disordered" evidence="1">
    <location>
        <begin position="54"/>
        <end position="130"/>
    </location>
</feature>
<proteinExistence type="predicted"/>
<reference evidence="2" key="1">
    <citation type="submission" date="2018-08" db="EMBL/GenBank/DDBJ databases">
        <title>Oryza barthii genomic DNA, chromosome 11, BAC clone:OBARTa0078P01.</title>
        <authorList>
            <person name="Wu J."/>
            <person name="Kanamori H."/>
        </authorList>
    </citation>
    <scope>NUCLEOTIDE SEQUENCE</scope>
    <source>
        <strain evidence="2">W1588</strain>
    </source>
</reference>
<evidence type="ECO:0000313" key="2">
    <source>
        <dbReference type="EMBL" id="BBF89289.1"/>
    </source>
</evidence>
<evidence type="ECO:0000256" key="1">
    <source>
        <dbReference type="SAM" id="MobiDB-lite"/>
    </source>
</evidence>